<accession>A0ABQ3I8C8</accession>
<evidence type="ECO:0000313" key="3">
    <source>
        <dbReference type="Proteomes" id="UP000658258"/>
    </source>
</evidence>
<proteinExistence type="predicted"/>
<comment type="caution">
    <text evidence="2">The sequence shown here is derived from an EMBL/GenBank/DDBJ whole genome shotgun (WGS) entry which is preliminary data.</text>
</comment>
<dbReference type="EMBL" id="BNAG01000003">
    <property type="protein sequence ID" value="GHE66600.1"/>
    <property type="molecule type" value="Genomic_DNA"/>
</dbReference>
<dbReference type="Proteomes" id="UP000658258">
    <property type="component" value="Unassembled WGS sequence"/>
</dbReference>
<evidence type="ECO:0000313" key="2">
    <source>
        <dbReference type="EMBL" id="GHE66600.1"/>
    </source>
</evidence>
<keyword evidence="1" id="KW-0732">Signal</keyword>
<feature type="signal peptide" evidence="1">
    <location>
        <begin position="1"/>
        <end position="20"/>
    </location>
</feature>
<protein>
    <submittedName>
        <fullName evidence="2">Uncharacterized protein</fullName>
    </submittedName>
</protein>
<name>A0ABQ3I8C8_9BACT</name>
<keyword evidence="3" id="KW-1185">Reference proteome</keyword>
<sequence>MKVRKIIYFLLLLFSFSALEAQEYLLVRKKGSTRRYEYRVGDTFVYRQQGMDQFFKDVITDFVDSTIVLENNIVLISQLEEIDIQNAFTNRPQILRQGEALLPTIGYGLLALDLFNHTIIDGNDFSFDKGTTITSGAFVAAGYGLKIFRRKRVDLTKEKFEAYLVLR</sequence>
<organism evidence="2 3">
    <name type="scientific">Roseivirga thermotolerans</name>
    <dbReference type="NCBI Taxonomy" id="1758176"/>
    <lineage>
        <taxon>Bacteria</taxon>
        <taxon>Pseudomonadati</taxon>
        <taxon>Bacteroidota</taxon>
        <taxon>Cytophagia</taxon>
        <taxon>Cytophagales</taxon>
        <taxon>Roseivirgaceae</taxon>
        <taxon>Roseivirga</taxon>
    </lineage>
</organism>
<reference evidence="3" key="1">
    <citation type="journal article" date="2019" name="Int. J. Syst. Evol. Microbiol.">
        <title>The Global Catalogue of Microorganisms (GCM) 10K type strain sequencing project: providing services to taxonomists for standard genome sequencing and annotation.</title>
        <authorList>
            <consortium name="The Broad Institute Genomics Platform"/>
            <consortium name="The Broad Institute Genome Sequencing Center for Infectious Disease"/>
            <person name="Wu L."/>
            <person name="Ma J."/>
        </authorList>
    </citation>
    <scope>NUCLEOTIDE SEQUENCE [LARGE SCALE GENOMIC DNA]</scope>
    <source>
        <strain evidence="3">CGMCC 1.15111</strain>
    </source>
</reference>
<evidence type="ECO:0000256" key="1">
    <source>
        <dbReference type="SAM" id="SignalP"/>
    </source>
</evidence>
<gene>
    <name evidence="2" type="ORF">GCM10011340_22430</name>
</gene>
<dbReference type="RefSeq" id="WP_189630349.1">
    <property type="nucleotide sequence ID" value="NZ_BNAG01000003.1"/>
</dbReference>
<feature type="chain" id="PRO_5046891691" evidence="1">
    <location>
        <begin position="21"/>
        <end position="167"/>
    </location>
</feature>